<protein>
    <recommendedName>
        <fullName evidence="1">AAA-ATPase-like domain-containing protein</fullName>
    </recommendedName>
</protein>
<gene>
    <name evidence="2" type="ORF">BC936DRAFT_142794</name>
</gene>
<organism evidence="2 3">
    <name type="scientific">Jimgerdemannia flammicorona</name>
    <dbReference type="NCBI Taxonomy" id="994334"/>
    <lineage>
        <taxon>Eukaryota</taxon>
        <taxon>Fungi</taxon>
        <taxon>Fungi incertae sedis</taxon>
        <taxon>Mucoromycota</taxon>
        <taxon>Mucoromycotina</taxon>
        <taxon>Endogonomycetes</taxon>
        <taxon>Endogonales</taxon>
        <taxon>Endogonaceae</taxon>
        <taxon>Jimgerdemannia</taxon>
    </lineage>
</organism>
<dbReference type="Pfam" id="PF09820">
    <property type="entry name" value="AAA-ATPase_like"/>
    <property type="match status" value="1"/>
</dbReference>
<dbReference type="AlphaFoldDB" id="A0A433DER9"/>
<dbReference type="PANTHER" id="PTHR34825:SF2">
    <property type="entry name" value="AAA-ATPASE-LIKE DOMAIN-CONTAINING PROTEIN"/>
    <property type="match status" value="1"/>
</dbReference>
<comment type="caution">
    <text evidence="2">The sequence shown here is derived from an EMBL/GenBank/DDBJ whole genome shotgun (WGS) entry which is preliminary data.</text>
</comment>
<sequence length="410" mass="45727">MPSVLAQECYLLTRQYTLSTSRNTTTNSDTRSSGRVSLESRLFLTCSVHTTTFIHDLFGPLYIGKHPTPWHNKHMVMKFDLSFIDVSSWDMLNMGFNDYINSVIENFVVKYQRELGFPEIGNVINTQNATSSLNKIIALVGSRNHTLFVGVDEYDAPANNSMFIDTAIGLGEVTFKKVTEVDQFFKSKFFAVLKMGVIPAFRTGISPLHATDMISGHRRLHGICGFTESEVRAIVQHYFHEDELEADSTAYALRMLYNGYYFANSEYDESTLLYNPHQVFHFISNSQANGVVSKLPANSTHILKAIPDIGEFSAADLVDLMIHRSIESTVKDGFGYADLLGVGKDKDITCSLLLHLGVLTRSTTGNLRIANETAKTEVLERTSSYLRSDAFPAPLIKPPGDILYGKDGDV</sequence>
<name>A0A433DER9_9FUNG</name>
<dbReference type="InterPro" id="IPR018631">
    <property type="entry name" value="AAA-ATPase-like_dom"/>
</dbReference>
<accession>A0A433DER9</accession>
<dbReference type="OrthoDB" id="3068380at2759"/>
<evidence type="ECO:0000259" key="1">
    <source>
        <dbReference type="Pfam" id="PF09820"/>
    </source>
</evidence>
<dbReference type="Proteomes" id="UP000268093">
    <property type="component" value="Unassembled WGS sequence"/>
</dbReference>
<proteinExistence type="predicted"/>
<dbReference type="PANTHER" id="PTHR34825">
    <property type="entry name" value="CONSERVED PROTEIN, WITH A WEAK D-GALACTARATE DEHYDRATASE/ALTRONATE HYDROLASE DOMAIN"/>
    <property type="match status" value="1"/>
</dbReference>
<feature type="domain" description="AAA-ATPase-like" evidence="1">
    <location>
        <begin position="55"/>
        <end position="213"/>
    </location>
</feature>
<keyword evidence="3" id="KW-1185">Reference proteome</keyword>
<evidence type="ECO:0000313" key="3">
    <source>
        <dbReference type="Proteomes" id="UP000268093"/>
    </source>
</evidence>
<reference evidence="2 3" key="1">
    <citation type="journal article" date="2018" name="New Phytol.">
        <title>Phylogenomics of Endogonaceae and evolution of mycorrhizas within Mucoromycota.</title>
        <authorList>
            <person name="Chang Y."/>
            <person name="Desiro A."/>
            <person name="Na H."/>
            <person name="Sandor L."/>
            <person name="Lipzen A."/>
            <person name="Clum A."/>
            <person name="Barry K."/>
            <person name="Grigoriev I.V."/>
            <person name="Martin F.M."/>
            <person name="Stajich J.E."/>
            <person name="Smith M.E."/>
            <person name="Bonito G."/>
            <person name="Spatafora J.W."/>
        </authorList>
    </citation>
    <scope>NUCLEOTIDE SEQUENCE [LARGE SCALE GENOMIC DNA]</scope>
    <source>
        <strain evidence="2 3">GMNB39</strain>
    </source>
</reference>
<dbReference type="EMBL" id="RBNI01002405">
    <property type="protein sequence ID" value="RUP49319.1"/>
    <property type="molecule type" value="Genomic_DNA"/>
</dbReference>
<evidence type="ECO:0000313" key="2">
    <source>
        <dbReference type="EMBL" id="RUP49319.1"/>
    </source>
</evidence>